<dbReference type="EMBL" id="SNYM01000001">
    <property type="protein sequence ID" value="TDQ51124.1"/>
    <property type="molecule type" value="Genomic_DNA"/>
</dbReference>
<gene>
    <name evidence="1" type="ORF">EV696_10193</name>
</gene>
<dbReference type="Proteomes" id="UP000295375">
    <property type="component" value="Unassembled WGS sequence"/>
</dbReference>
<name>A0A4R6V4P1_9GAMM</name>
<accession>A0A4R6V4P1</accession>
<reference evidence="1 2" key="1">
    <citation type="submission" date="2019-03" db="EMBL/GenBank/DDBJ databases">
        <title>Genomic Encyclopedia of Type Strains, Phase IV (KMG-IV): sequencing the most valuable type-strain genomes for metagenomic binning, comparative biology and taxonomic classification.</title>
        <authorList>
            <person name="Goeker M."/>
        </authorList>
    </citation>
    <scope>NUCLEOTIDE SEQUENCE [LARGE SCALE GENOMIC DNA]</scope>
    <source>
        <strain evidence="1 2">DSM 103792</strain>
    </source>
</reference>
<evidence type="ECO:0000313" key="1">
    <source>
        <dbReference type="EMBL" id="TDQ51124.1"/>
    </source>
</evidence>
<organism evidence="1 2">
    <name type="scientific">Permianibacter aggregans</name>
    <dbReference type="NCBI Taxonomy" id="1510150"/>
    <lineage>
        <taxon>Bacteria</taxon>
        <taxon>Pseudomonadati</taxon>
        <taxon>Pseudomonadota</taxon>
        <taxon>Gammaproteobacteria</taxon>
        <taxon>Pseudomonadales</taxon>
        <taxon>Pseudomonadaceae</taxon>
        <taxon>Permianibacter</taxon>
    </lineage>
</organism>
<sequence>MSFRVLPSILLIFRYRTLESYPYSHIVRSYVIQVKETSTPTQMVYQLQQLYRIYPQTF</sequence>
<proteinExistence type="predicted"/>
<comment type="caution">
    <text evidence="1">The sequence shown here is derived from an EMBL/GenBank/DDBJ whole genome shotgun (WGS) entry which is preliminary data.</text>
</comment>
<evidence type="ECO:0000313" key="2">
    <source>
        <dbReference type="Proteomes" id="UP000295375"/>
    </source>
</evidence>
<dbReference type="AlphaFoldDB" id="A0A4R6V4P1"/>
<keyword evidence="2" id="KW-1185">Reference proteome</keyword>
<protein>
    <submittedName>
        <fullName evidence="1">Uncharacterized protein</fullName>
    </submittedName>
</protein>